<feature type="transmembrane region" description="Helical" evidence="6">
    <location>
        <begin position="162"/>
        <end position="183"/>
    </location>
</feature>
<dbReference type="SMART" id="SM00185">
    <property type="entry name" value="ARM"/>
    <property type="match status" value="1"/>
</dbReference>
<dbReference type="SUPFAM" id="SSF48371">
    <property type="entry name" value="ARM repeat"/>
    <property type="match status" value="1"/>
</dbReference>
<feature type="transmembrane region" description="Helical" evidence="6">
    <location>
        <begin position="117"/>
        <end position="142"/>
    </location>
</feature>
<keyword evidence="4 6" id="KW-0472">Membrane</keyword>
<dbReference type="Pfam" id="PF00514">
    <property type="entry name" value="Arm"/>
    <property type="match status" value="1"/>
</dbReference>
<evidence type="ECO:0000256" key="4">
    <source>
        <dbReference type="ARBA" id="ARBA00023136"/>
    </source>
</evidence>
<protein>
    <submittedName>
        <fullName evidence="7">Uncharacterized protein</fullName>
    </submittedName>
</protein>
<reference evidence="7" key="3">
    <citation type="submission" date="2019-06" db="EMBL/GenBank/DDBJ databases">
        <authorList>
            <person name="Poynton C."/>
            <person name="Hasenbein S."/>
            <person name="Benoit J.B."/>
            <person name="Sepulveda M.S."/>
            <person name="Poelchau M.F."/>
            <person name="Murali S.C."/>
            <person name="Chen S."/>
            <person name="Glastad K.M."/>
            <person name="Werren J.H."/>
            <person name="Vineis J.H."/>
            <person name="Bowen J.L."/>
            <person name="Friedrich M."/>
            <person name="Jones J."/>
            <person name="Robertson H.M."/>
            <person name="Feyereisen R."/>
            <person name="Mechler-Hickson A."/>
            <person name="Mathers N."/>
            <person name="Lee C.E."/>
            <person name="Colbourne J.K."/>
            <person name="Biales A."/>
            <person name="Johnston J.S."/>
            <person name="Wellborn G.A."/>
            <person name="Rosendale A.J."/>
            <person name="Cridge A.G."/>
            <person name="Munoz-Torres M.C."/>
            <person name="Bain P.A."/>
            <person name="Manny A.R."/>
            <person name="Major K.M."/>
            <person name="Lambert F.N."/>
            <person name="Vulpe C.D."/>
            <person name="Tuck P."/>
            <person name="Blalock B.J."/>
            <person name="Lin Y.-Y."/>
            <person name="Smith M.E."/>
            <person name="Ochoa-Acuna H."/>
            <person name="Chen M.-J.M."/>
            <person name="Childers C.P."/>
            <person name="Qu J."/>
            <person name="Dugan S."/>
            <person name="Lee S.L."/>
            <person name="Chao H."/>
            <person name="Dinh H."/>
            <person name="Han Y."/>
            <person name="Doddapaneni H."/>
            <person name="Worley K.C."/>
            <person name="Muzny D.M."/>
            <person name="Gibbs R.A."/>
            <person name="Richards S."/>
        </authorList>
    </citation>
    <scope>NUCLEOTIDE SEQUENCE</scope>
    <source>
        <strain evidence="7">HAZT.00-mixed</strain>
        <tissue evidence="7">Whole organism</tissue>
    </source>
</reference>
<evidence type="ECO:0000256" key="6">
    <source>
        <dbReference type="SAM" id="Phobius"/>
    </source>
</evidence>
<keyword evidence="3 6" id="KW-1133">Transmembrane helix</keyword>
<proteinExistence type="predicted"/>
<dbReference type="Proteomes" id="UP000711488">
    <property type="component" value="Unassembled WGS sequence"/>
</dbReference>
<dbReference type="InterPro" id="IPR011989">
    <property type="entry name" value="ARM-like"/>
</dbReference>
<evidence type="ECO:0000256" key="1">
    <source>
        <dbReference type="ARBA" id="ARBA00004141"/>
    </source>
</evidence>
<organism evidence="7">
    <name type="scientific">Hyalella azteca</name>
    <name type="common">Amphipod</name>
    <dbReference type="NCBI Taxonomy" id="294128"/>
    <lineage>
        <taxon>Eukaryota</taxon>
        <taxon>Metazoa</taxon>
        <taxon>Ecdysozoa</taxon>
        <taxon>Arthropoda</taxon>
        <taxon>Crustacea</taxon>
        <taxon>Multicrustacea</taxon>
        <taxon>Malacostraca</taxon>
        <taxon>Eumalacostraca</taxon>
        <taxon>Peracarida</taxon>
        <taxon>Amphipoda</taxon>
        <taxon>Senticaudata</taxon>
        <taxon>Talitrida</taxon>
        <taxon>Talitroidea</taxon>
        <taxon>Hyalellidae</taxon>
        <taxon>Hyalella</taxon>
    </lineage>
</organism>
<dbReference type="EMBL" id="JQDR03002735">
    <property type="protein sequence ID" value="KAA0202937.1"/>
    <property type="molecule type" value="Genomic_DNA"/>
</dbReference>
<dbReference type="Pfam" id="PF03619">
    <property type="entry name" value="Solute_trans_a"/>
    <property type="match status" value="1"/>
</dbReference>
<accession>A0A6A0HE66</accession>
<dbReference type="InterPro" id="IPR016024">
    <property type="entry name" value="ARM-type_fold"/>
</dbReference>
<dbReference type="PROSITE" id="PS50176">
    <property type="entry name" value="ARM_REPEAT"/>
    <property type="match status" value="1"/>
</dbReference>
<evidence type="ECO:0000256" key="2">
    <source>
        <dbReference type="ARBA" id="ARBA00022692"/>
    </source>
</evidence>
<dbReference type="SMART" id="SM01417">
    <property type="entry name" value="Solute_trans_a"/>
    <property type="match status" value="1"/>
</dbReference>
<keyword evidence="2 6" id="KW-0812">Transmembrane</keyword>
<evidence type="ECO:0000256" key="5">
    <source>
        <dbReference type="PROSITE-ProRule" id="PRU00259"/>
    </source>
</evidence>
<dbReference type="AlphaFoldDB" id="A0A6A0HE66"/>
<gene>
    <name evidence="7" type="ORF">HAZT_HAZT005531</name>
</gene>
<name>A0A6A0HE66_HYAAZ</name>
<reference evidence="7" key="2">
    <citation type="journal article" date="2018" name="Environ. Sci. Technol.">
        <title>The Toxicogenome of Hyalella azteca: A Model for Sediment Ecotoxicology and Evolutionary Toxicology.</title>
        <authorList>
            <person name="Poynton H.C."/>
            <person name="Hasenbein S."/>
            <person name="Benoit J.B."/>
            <person name="Sepulveda M.S."/>
            <person name="Poelchau M.F."/>
            <person name="Hughes D.S.T."/>
            <person name="Murali S.C."/>
            <person name="Chen S."/>
            <person name="Glastad K.M."/>
            <person name="Goodisman M.A.D."/>
            <person name="Werren J.H."/>
            <person name="Vineis J.H."/>
            <person name="Bowen J.L."/>
            <person name="Friedrich M."/>
            <person name="Jones J."/>
            <person name="Robertson H.M."/>
            <person name="Feyereisen R."/>
            <person name="Mechler-Hickson A."/>
            <person name="Mathers N."/>
            <person name="Lee C.E."/>
            <person name="Colbourne J.K."/>
            <person name="Biales A."/>
            <person name="Johnston J.S."/>
            <person name="Wellborn G.A."/>
            <person name="Rosendale A.J."/>
            <person name="Cridge A.G."/>
            <person name="Munoz-Torres M.C."/>
            <person name="Bain P.A."/>
            <person name="Manny A.R."/>
            <person name="Major K.M."/>
            <person name="Lambert F.N."/>
            <person name="Vulpe C.D."/>
            <person name="Tuck P."/>
            <person name="Blalock B.J."/>
            <person name="Lin Y.Y."/>
            <person name="Smith M.E."/>
            <person name="Ochoa-Acuna H."/>
            <person name="Chen M.M."/>
            <person name="Childers C.P."/>
            <person name="Qu J."/>
            <person name="Dugan S."/>
            <person name="Lee S.L."/>
            <person name="Chao H."/>
            <person name="Dinh H."/>
            <person name="Han Y."/>
            <person name="Doddapaneni H."/>
            <person name="Worley K.C."/>
            <person name="Muzny D.M."/>
            <person name="Gibbs R.A."/>
            <person name="Richards S."/>
        </authorList>
    </citation>
    <scope>NUCLEOTIDE SEQUENCE</scope>
    <source>
        <strain evidence="7">HAZT.00-mixed</strain>
        <tissue evidence="7">Whole organism</tissue>
    </source>
</reference>
<comment type="caution">
    <text evidence="7">The sequence shown here is derived from an EMBL/GenBank/DDBJ whole genome shotgun (WGS) entry which is preliminary data.</text>
</comment>
<dbReference type="PANTHER" id="PTHR23423">
    <property type="entry name" value="ORGANIC SOLUTE TRANSPORTER-RELATED"/>
    <property type="match status" value="1"/>
</dbReference>
<dbReference type="InterPro" id="IPR005178">
    <property type="entry name" value="Ostalpha/TMEM184C"/>
</dbReference>
<feature type="repeat" description="ARM" evidence="5">
    <location>
        <begin position="25"/>
        <end position="53"/>
    </location>
</feature>
<dbReference type="GO" id="GO:0016020">
    <property type="term" value="C:membrane"/>
    <property type="evidence" value="ECO:0007669"/>
    <property type="project" value="UniProtKB-SubCell"/>
</dbReference>
<dbReference type="InterPro" id="IPR000225">
    <property type="entry name" value="Armadillo"/>
</dbReference>
<dbReference type="OrthoDB" id="5348404at2759"/>
<sequence length="291" mass="32243">MPDRPQRQLLSLSAGRRVTSGTEAGGLPPIARLLSSADPEIVDQAVWAIGNIAGDGPAMRDAVLRVRIVQLLDDAKKKLSSAFVYLFVINNVSQFVAMYCLVLFYKAMKDELQPMAPLAKFLCIKCVVFFSFFQGVAIMFLAKLDVIKEVFDNDDLQRISNVLQNFLICIEMFIAAVAHHFAFSYKPYIDSDFEGSHCCTAFLLIWDVSDVRSDIREHVSVVREGVKRHLTGHHSRSRGSDSEGIASWGSFSRSSSGGDERTRLLVPTPSHHTVYCATEAPTASPHCTLMP</sequence>
<feature type="transmembrane region" description="Helical" evidence="6">
    <location>
        <begin position="82"/>
        <end position="105"/>
    </location>
</feature>
<evidence type="ECO:0000313" key="7">
    <source>
        <dbReference type="EMBL" id="KAA0202937.1"/>
    </source>
</evidence>
<comment type="subcellular location">
    <subcellularLocation>
        <location evidence="1">Membrane</location>
        <topology evidence="1">Multi-pass membrane protein</topology>
    </subcellularLocation>
</comment>
<evidence type="ECO:0000256" key="3">
    <source>
        <dbReference type="ARBA" id="ARBA00022989"/>
    </source>
</evidence>
<dbReference type="Gene3D" id="1.25.10.10">
    <property type="entry name" value="Leucine-rich Repeat Variant"/>
    <property type="match status" value="1"/>
</dbReference>
<reference evidence="7" key="1">
    <citation type="submission" date="2014-08" db="EMBL/GenBank/DDBJ databases">
        <authorList>
            <person name="Murali S."/>
            <person name="Richards S."/>
            <person name="Bandaranaike D."/>
            <person name="Bellair M."/>
            <person name="Blankenburg K."/>
            <person name="Chao H."/>
            <person name="Dinh H."/>
            <person name="Doddapaneni H."/>
            <person name="Dugan-Rocha S."/>
            <person name="Elkadiri S."/>
            <person name="Gnanaolivu R."/>
            <person name="Hughes D."/>
            <person name="Lee S."/>
            <person name="Li M."/>
            <person name="Ming W."/>
            <person name="Munidasa M."/>
            <person name="Muniz J."/>
            <person name="Nguyen L."/>
            <person name="Osuji N."/>
            <person name="Pu L.-L."/>
            <person name="Puazo M."/>
            <person name="Skinner E."/>
            <person name="Qu C."/>
            <person name="Quiroz J."/>
            <person name="Raj R."/>
            <person name="Weissenberger G."/>
            <person name="Xin Y."/>
            <person name="Zou X."/>
            <person name="Han Y."/>
            <person name="Worley K."/>
            <person name="Muzny D."/>
            <person name="Gibbs R."/>
        </authorList>
    </citation>
    <scope>NUCLEOTIDE SEQUENCE</scope>
    <source>
        <strain evidence="7">HAZT.00-mixed</strain>
        <tissue evidence="7">Whole organism</tissue>
    </source>
</reference>